<name>A0AAU6W445_9VIRU</name>
<accession>A0AAU6W445</accession>
<proteinExistence type="predicted"/>
<dbReference type="EMBL" id="PP179332">
    <property type="protein sequence ID" value="XAI71278.1"/>
    <property type="molecule type" value="Genomic_DNA"/>
</dbReference>
<gene>
    <name evidence="1" type="ORF">Cygsa01_00232</name>
</gene>
<sequence>MEIFKTLLSRIDATPEGSRNTMAHRDAMYELSVKLQSIELTIPRNLMTCKEIDQLDRARILVDNYYSNMNSFGVAV</sequence>
<evidence type="ECO:0000313" key="1">
    <source>
        <dbReference type="EMBL" id="XAI71278.1"/>
    </source>
</evidence>
<protein>
    <submittedName>
        <fullName evidence="1">Uncharacterized protein</fullName>
    </submittedName>
</protein>
<reference evidence="1" key="1">
    <citation type="journal article" date="2024" name="J. Gen. Virol.">
        <title>Novel phages of Pseudomonas syringae unveil numerous potential auxiliary metabolic genes.</title>
        <authorList>
            <person name="Feltin C."/>
            <person name="Garneau J.R."/>
            <person name="Morris C.E."/>
            <person name="Berard A."/>
            <person name="Torres-Barcelo C."/>
        </authorList>
    </citation>
    <scope>NUCLEOTIDE SEQUENCE</scope>
</reference>
<organism evidence="1">
    <name type="scientific">Pseudomonas phage Cygsa01</name>
    <dbReference type="NCBI Taxonomy" id="3138529"/>
    <lineage>
        <taxon>Viruses</taxon>
    </lineage>
</organism>